<dbReference type="GeneID" id="14917402"/>
<keyword evidence="1" id="KW-0732">Signal</keyword>
<organism evidence="2 3">
    <name type="scientific">Acanthamoeba castellanii (strain ATCC 30010 / Neff)</name>
    <dbReference type="NCBI Taxonomy" id="1257118"/>
    <lineage>
        <taxon>Eukaryota</taxon>
        <taxon>Amoebozoa</taxon>
        <taxon>Discosea</taxon>
        <taxon>Longamoebia</taxon>
        <taxon>Centramoebida</taxon>
        <taxon>Acanthamoebidae</taxon>
        <taxon>Acanthamoeba</taxon>
    </lineage>
</organism>
<sequence length="490" mass="55148">MPQLSKRGCLVAALCFVFFISPRCGALVQKAQSADLFVDSVCVNTHFRFAGTAYTTNQTQLIQLLADAGIHNVRDDSPGVALQLAAKGIKMNYGVFELAWNTDSNINSTRQVVQKIKTAINDGLLVDAIMGINEPDGTWPQKNITYNGKGFPNGTMEYMRDMYTLLRQDSFFKDRWIIGAPLAIWAVLPANCCSQWVDFGDMHPYPFNGNWLTDTFQSYGNITRYFYNSNQPSTNLDQFPTNWNQAKAYYPNRPWFATETGYSTEQGGMGTSIRAQGLYTNRIFTEYFRLGIRRTCVYELVDQHDQPTAHESNFGLLYSNYSAKPSYTALKNMMTLLRSAWAPSAGQLRPPTYELGSLDFSLNVSAVGSWDRTDYVHHLLLQKPDGLLLLLLWHEISDEDTKTQPHRQIYPPRMPTVLSLPPDRYTVRVYAPHDGPGLSGAYSVDGRSTFTHESRISLMVPDHVLVLEVEETDTSGGASLVSSAWWHMSL</sequence>
<dbReference type="SUPFAM" id="SSF51445">
    <property type="entry name" value="(Trans)glycosidases"/>
    <property type="match status" value="1"/>
</dbReference>
<dbReference type="RefSeq" id="XP_004338563.1">
    <property type="nucleotide sequence ID" value="XM_004338515.1"/>
</dbReference>
<dbReference type="VEuPathDB" id="AmoebaDB:ACA1_087320"/>
<dbReference type="OrthoDB" id="9985872at2759"/>
<dbReference type="Proteomes" id="UP000011083">
    <property type="component" value="Unassembled WGS sequence"/>
</dbReference>
<gene>
    <name evidence="2" type="ORF">ACA1_087320</name>
</gene>
<evidence type="ECO:0000256" key="1">
    <source>
        <dbReference type="SAM" id="SignalP"/>
    </source>
</evidence>
<reference evidence="2 3" key="1">
    <citation type="journal article" date="2013" name="Genome Biol.">
        <title>Genome of Acanthamoeba castellanii highlights extensive lateral gene transfer and early evolution of tyrosine kinase signaling.</title>
        <authorList>
            <person name="Clarke M."/>
            <person name="Lohan A.J."/>
            <person name="Liu B."/>
            <person name="Lagkouvardos I."/>
            <person name="Roy S."/>
            <person name="Zafar N."/>
            <person name="Bertelli C."/>
            <person name="Schilde C."/>
            <person name="Kianianmomeni A."/>
            <person name="Burglin T.R."/>
            <person name="Frech C."/>
            <person name="Turcotte B."/>
            <person name="Kopec K.O."/>
            <person name="Synnott J.M."/>
            <person name="Choo C."/>
            <person name="Paponov I."/>
            <person name="Finkler A."/>
            <person name="Soon Heng Tan C."/>
            <person name="Hutchins A.P."/>
            <person name="Weinmeier T."/>
            <person name="Rattei T."/>
            <person name="Chu J.S."/>
            <person name="Gimenez G."/>
            <person name="Irimia M."/>
            <person name="Rigden D.J."/>
            <person name="Fitzpatrick D.A."/>
            <person name="Lorenzo-Morales J."/>
            <person name="Bateman A."/>
            <person name="Chiu C.H."/>
            <person name="Tang P."/>
            <person name="Hegemann P."/>
            <person name="Fromm H."/>
            <person name="Raoult D."/>
            <person name="Greub G."/>
            <person name="Miranda-Saavedra D."/>
            <person name="Chen N."/>
            <person name="Nash P."/>
            <person name="Ginger M.L."/>
            <person name="Horn M."/>
            <person name="Schaap P."/>
            <person name="Caler L."/>
            <person name="Loftus B."/>
        </authorList>
    </citation>
    <scope>NUCLEOTIDE SEQUENCE [LARGE SCALE GENOMIC DNA]</scope>
    <source>
        <strain evidence="2 3">Neff</strain>
    </source>
</reference>
<dbReference type="Gene3D" id="3.20.20.80">
    <property type="entry name" value="Glycosidases"/>
    <property type="match status" value="1"/>
</dbReference>
<feature type="chain" id="PRO_5003990090" description="Glycoside hydrolase family 5 domain-containing protein" evidence="1">
    <location>
        <begin position="27"/>
        <end position="490"/>
    </location>
</feature>
<evidence type="ECO:0000313" key="2">
    <source>
        <dbReference type="EMBL" id="ELR16550.1"/>
    </source>
</evidence>
<dbReference type="AlphaFoldDB" id="L8GU68"/>
<protein>
    <recommendedName>
        <fullName evidence="4">Glycoside hydrolase family 5 domain-containing protein</fullName>
    </recommendedName>
</protein>
<proteinExistence type="predicted"/>
<keyword evidence="3" id="KW-1185">Reference proteome</keyword>
<dbReference type="InterPro" id="IPR017853">
    <property type="entry name" value="GH"/>
</dbReference>
<evidence type="ECO:0008006" key="4">
    <source>
        <dbReference type="Google" id="ProtNLM"/>
    </source>
</evidence>
<name>L8GU68_ACACF</name>
<evidence type="ECO:0000313" key="3">
    <source>
        <dbReference type="Proteomes" id="UP000011083"/>
    </source>
</evidence>
<dbReference type="EMBL" id="KB007985">
    <property type="protein sequence ID" value="ELR16550.1"/>
    <property type="molecule type" value="Genomic_DNA"/>
</dbReference>
<feature type="signal peptide" evidence="1">
    <location>
        <begin position="1"/>
        <end position="26"/>
    </location>
</feature>
<dbReference type="KEGG" id="acan:ACA1_087320"/>
<accession>L8GU68</accession>